<comment type="caution">
    <text evidence="10">The sequence shown here is derived from an EMBL/GenBank/DDBJ whole genome shotgun (WGS) entry which is preliminary data.</text>
</comment>
<evidence type="ECO:0000256" key="7">
    <source>
        <dbReference type="ARBA" id="ARBA00022833"/>
    </source>
</evidence>
<dbReference type="InterPro" id="IPR044066">
    <property type="entry name" value="TRIAD_supradom"/>
</dbReference>
<comment type="pathway">
    <text evidence="1">Protein modification; protein ubiquitination.</text>
</comment>
<accession>A0ABD3PIR2</accession>
<dbReference type="AlphaFoldDB" id="A0ABD3PIR2"/>
<keyword evidence="4" id="KW-0677">Repeat</keyword>
<evidence type="ECO:0000259" key="9">
    <source>
        <dbReference type="PROSITE" id="PS51873"/>
    </source>
</evidence>
<sequence length="477" mass="54341">MSAMHSKKAYLIQSRGRLKNTFAYISEAAIEYIFNERSNLNFTEAYRQLSLIDINEDNVIEGAPNFLVRRFYPRRAVKISIVDDTLTDEISLIHELIQKPRSKPKEVIVLSDSEDDEDDAKPSAAAVSRDVVELLDSDSDLDKEQKDNLIECKVCYGDYEARDMCDCGKDRDHVVCKTCICRFVSEQLLGNGSLKFKCIGNVGCDCEYPLALLEKVLPDDLNRQINEKSYFDIAQIEGMWQCPVGCGYVGFIEQLVPWVECAICNKQYCTMCNEPTHDGKTCEEVRLEKERLKNPRHRAHEAMSRAFKRFCPHCNQEIISQYMKADGCNKMTCCKCKKFSCYLCGEKVPDYSHFCNHRLKDGTACRCGKLCRLWTSTEAMDQIDRKKRQQAGRKVLIEAGYTDEKEILSILGSPEKNTLKEKKDAVTPRENREPAPPAAAVSPRPNNINVPAPRHPIQFRAVVNQRGVDTVHECSIM</sequence>
<evidence type="ECO:0000256" key="5">
    <source>
        <dbReference type="ARBA" id="ARBA00022771"/>
    </source>
</evidence>
<keyword evidence="7" id="KW-0862">Zinc</keyword>
<dbReference type="Proteomes" id="UP001530400">
    <property type="component" value="Unassembled WGS sequence"/>
</dbReference>
<evidence type="ECO:0000256" key="2">
    <source>
        <dbReference type="ARBA" id="ARBA00022679"/>
    </source>
</evidence>
<reference evidence="10 11" key="1">
    <citation type="submission" date="2024-10" db="EMBL/GenBank/DDBJ databases">
        <title>Updated reference genomes for cyclostephanoid diatoms.</title>
        <authorList>
            <person name="Roberts W.R."/>
            <person name="Alverson A.J."/>
        </authorList>
    </citation>
    <scope>NUCLEOTIDE SEQUENCE [LARGE SCALE GENOMIC DNA]</scope>
    <source>
        <strain evidence="10 11">AJA010-31</strain>
    </source>
</reference>
<dbReference type="Pfam" id="PF26191">
    <property type="entry name" value="RING-HC_RBR_RNF216"/>
    <property type="match status" value="1"/>
</dbReference>
<dbReference type="CDD" id="cd20335">
    <property type="entry name" value="BRcat_RBR"/>
    <property type="match status" value="1"/>
</dbReference>
<keyword evidence="2" id="KW-0808">Transferase</keyword>
<dbReference type="GO" id="GO:0008270">
    <property type="term" value="F:zinc ion binding"/>
    <property type="evidence" value="ECO:0007669"/>
    <property type="project" value="UniProtKB-KW"/>
</dbReference>
<name>A0ABD3PIR2_9STRA</name>
<dbReference type="PROSITE" id="PS51873">
    <property type="entry name" value="TRIAD"/>
    <property type="match status" value="1"/>
</dbReference>
<dbReference type="InterPro" id="IPR051628">
    <property type="entry name" value="LUBAC_E3_Ligases"/>
</dbReference>
<dbReference type="PANTHER" id="PTHR22770">
    <property type="entry name" value="UBIQUITIN CONJUGATING ENZYME 7 INTERACTING PROTEIN-RELATED"/>
    <property type="match status" value="1"/>
</dbReference>
<dbReference type="PANTHER" id="PTHR22770:SF47">
    <property type="entry name" value="E3 UBIQUITIN-PROTEIN LIGASE RNF216"/>
    <property type="match status" value="1"/>
</dbReference>
<dbReference type="InterPro" id="IPR047544">
    <property type="entry name" value="RING-HC_RBR_RNF216"/>
</dbReference>
<evidence type="ECO:0000313" key="10">
    <source>
        <dbReference type="EMBL" id="KAL3787601.1"/>
    </source>
</evidence>
<keyword evidence="5" id="KW-0863">Zinc-finger</keyword>
<protein>
    <recommendedName>
        <fullName evidence="9">RING-type domain-containing protein</fullName>
    </recommendedName>
</protein>
<feature type="compositionally biased region" description="Basic and acidic residues" evidence="8">
    <location>
        <begin position="418"/>
        <end position="433"/>
    </location>
</feature>
<feature type="domain" description="RING-type" evidence="9">
    <location>
        <begin position="148"/>
        <end position="371"/>
    </location>
</feature>
<gene>
    <name evidence="10" type="ORF">ACHAWO_005519</name>
</gene>
<evidence type="ECO:0000256" key="3">
    <source>
        <dbReference type="ARBA" id="ARBA00022723"/>
    </source>
</evidence>
<evidence type="ECO:0000256" key="4">
    <source>
        <dbReference type="ARBA" id="ARBA00022737"/>
    </source>
</evidence>
<evidence type="ECO:0000256" key="8">
    <source>
        <dbReference type="SAM" id="MobiDB-lite"/>
    </source>
</evidence>
<dbReference type="SUPFAM" id="SSF57850">
    <property type="entry name" value="RING/U-box"/>
    <property type="match status" value="2"/>
</dbReference>
<evidence type="ECO:0000256" key="1">
    <source>
        <dbReference type="ARBA" id="ARBA00004906"/>
    </source>
</evidence>
<evidence type="ECO:0000313" key="11">
    <source>
        <dbReference type="Proteomes" id="UP001530400"/>
    </source>
</evidence>
<dbReference type="GO" id="GO:0016740">
    <property type="term" value="F:transferase activity"/>
    <property type="evidence" value="ECO:0007669"/>
    <property type="project" value="UniProtKB-KW"/>
</dbReference>
<evidence type="ECO:0000256" key="6">
    <source>
        <dbReference type="ARBA" id="ARBA00022786"/>
    </source>
</evidence>
<keyword evidence="3" id="KW-0479">Metal-binding</keyword>
<proteinExistence type="predicted"/>
<feature type="region of interest" description="Disordered" evidence="8">
    <location>
        <begin position="418"/>
        <end position="452"/>
    </location>
</feature>
<organism evidence="10 11">
    <name type="scientific">Cyclotella atomus</name>
    <dbReference type="NCBI Taxonomy" id="382360"/>
    <lineage>
        <taxon>Eukaryota</taxon>
        <taxon>Sar</taxon>
        <taxon>Stramenopiles</taxon>
        <taxon>Ochrophyta</taxon>
        <taxon>Bacillariophyta</taxon>
        <taxon>Coscinodiscophyceae</taxon>
        <taxon>Thalassiosirophycidae</taxon>
        <taxon>Stephanodiscales</taxon>
        <taxon>Stephanodiscaceae</taxon>
        <taxon>Cyclotella</taxon>
    </lineage>
</organism>
<keyword evidence="6" id="KW-0833">Ubl conjugation pathway</keyword>
<dbReference type="EMBL" id="JALLPJ020000605">
    <property type="protein sequence ID" value="KAL3787601.1"/>
    <property type="molecule type" value="Genomic_DNA"/>
</dbReference>
<keyword evidence="11" id="KW-1185">Reference proteome</keyword>